<keyword evidence="6" id="KW-1185">Reference proteome</keyword>
<comment type="subcellular location">
    <subcellularLocation>
        <location evidence="1 3">Nucleus</location>
    </subcellularLocation>
</comment>
<dbReference type="Pfam" id="PF06203">
    <property type="entry name" value="CCT"/>
    <property type="match status" value="2"/>
</dbReference>
<dbReference type="PANTHER" id="PTHR31319">
    <property type="entry name" value="ZINC FINGER PROTEIN CONSTANS-LIKE 4"/>
    <property type="match status" value="1"/>
</dbReference>
<feature type="domain" description="CCT" evidence="4">
    <location>
        <begin position="428"/>
        <end position="470"/>
    </location>
</feature>
<feature type="domain" description="CCT" evidence="4">
    <location>
        <begin position="170"/>
        <end position="212"/>
    </location>
</feature>
<evidence type="ECO:0000313" key="5">
    <source>
        <dbReference type="EMBL" id="THF99062.1"/>
    </source>
</evidence>
<evidence type="ECO:0000259" key="4">
    <source>
        <dbReference type="PROSITE" id="PS51017"/>
    </source>
</evidence>
<organism evidence="5 6">
    <name type="scientific">Camellia sinensis var. sinensis</name>
    <name type="common">China tea</name>
    <dbReference type="NCBI Taxonomy" id="542762"/>
    <lineage>
        <taxon>Eukaryota</taxon>
        <taxon>Viridiplantae</taxon>
        <taxon>Streptophyta</taxon>
        <taxon>Embryophyta</taxon>
        <taxon>Tracheophyta</taxon>
        <taxon>Spermatophyta</taxon>
        <taxon>Magnoliopsida</taxon>
        <taxon>eudicotyledons</taxon>
        <taxon>Gunneridae</taxon>
        <taxon>Pentapetalae</taxon>
        <taxon>asterids</taxon>
        <taxon>Ericales</taxon>
        <taxon>Theaceae</taxon>
        <taxon>Camellia</taxon>
    </lineage>
</organism>
<dbReference type="PANTHER" id="PTHR31319:SF110">
    <property type="entry name" value="CCT MOTIF FAMILY PROTEIN"/>
    <property type="match status" value="1"/>
</dbReference>
<evidence type="ECO:0000256" key="2">
    <source>
        <dbReference type="ARBA" id="ARBA00023242"/>
    </source>
</evidence>
<dbReference type="PROSITE" id="PS51017">
    <property type="entry name" value="CCT"/>
    <property type="match status" value="2"/>
</dbReference>
<dbReference type="EMBL" id="SDRB02012052">
    <property type="protein sequence ID" value="THF99062.1"/>
    <property type="molecule type" value="Genomic_DNA"/>
</dbReference>
<proteinExistence type="predicted"/>
<accession>A0A4S4D997</accession>
<gene>
    <name evidence="5" type="ORF">TEA_018805</name>
</gene>
<dbReference type="STRING" id="542762.A0A4S4D997"/>
<name>A0A4S4D997_CAMSN</name>
<dbReference type="AlphaFoldDB" id="A0A4S4D997"/>
<evidence type="ECO:0000256" key="1">
    <source>
        <dbReference type="ARBA" id="ARBA00004123"/>
    </source>
</evidence>
<dbReference type="GO" id="GO:0009909">
    <property type="term" value="P:regulation of flower development"/>
    <property type="evidence" value="ECO:0007669"/>
    <property type="project" value="InterPro"/>
</dbReference>
<evidence type="ECO:0000256" key="3">
    <source>
        <dbReference type="PROSITE-ProRule" id="PRU00357"/>
    </source>
</evidence>
<protein>
    <recommendedName>
        <fullName evidence="4">CCT domain-containing protein</fullName>
    </recommendedName>
</protein>
<dbReference type="GO" id="GO:0003700">
    <property type="term" value="F:DNA-binding transcription factor activity"/>
    <property type="evidence" value="ECO:0007669"/>
    <property type="project" value="TreeGrafter"/>
</dbReference>
<sequence length="525" mass="59424">MSPMASIPQYHSDYTFCNELCEFFPPPFAAGNIGGAAAMWADQNLPLFFDNGASVVLDDVVPPEQDVTSSSFSTRTPFPERFGVSDMAVPVSPEFNMGLRDIAGTQSALDLAGFNHQDVCELGEKCNGFVHDFRTVYPSNSNDNWGFQVSQAPAMEEPSMPVGRYSVEERKDRILRYLKKRNQRNFNKTIKYACRKTLADKRVRVRGRFAKNNELLCESELPVTNNNNTSHQDTEFYHDETIKEYTKTDPQPLEDHLAMSPMASIPQYHSDYTFCNELCEFFPPPFAAGNIGGAAAMWADQNLPLFFDNGASVVLDDVVPPEQDVTSSSFSTRTPFPERFGVSDMAVPVSPEFNMGLRDIAGTQSALDLAGFNHQDVCELGEKCNGFVHDFRTVYPSNSNDNWGFQVSQAPAMEEPSMPVGRYSVEERKDRILRYLKKRNQRNFNKTIKYACRKTLADKRVRVRGRFAKNNELLCESELPVTNNNNTSHQDTEFYHDETIKIKHDEEDWLQEAMASLMYLPYISG</sequence>
<dbReference type="Proteomes" id="UP000306102">
    <property type="component" value="Unassembled WGS sequence"/>
</dbReference>
<keyword evidence="2 3" id="KW-0539">Nucleus</keyword>
<evidence type="ECO:0000313" key="6">
    <source>
        <dbReference type="Proteomes" id="UP000306102"/>
    </source>
</evidence>
<reference evidence="5 6" key="1">
    <citation type="journal article" date="2018" name="Proc. Natl. Acad. Sci. U.S.A.">
        <title>Draft genome sequence of Camellia sinensis var. sinensis provides insights into the evolution of the tea genome and tea quality.</title>
        <authorList>
            <person name="Wei C."/>
            <person name="Yang H."/>
            <person name="Wang S."/>
            <person name="Zhao J."/>
            <person name="Liu C."/>
            <person name="Gao L."/>
            <person name="Xia E."/>
            <person name="Lu Y."/>
            <person name="Tai Y."/>
            <person name="She G."/>
            <person name="Sun J."/>
            <person name="Cao H."/>
            <person name="Tong W."/>
            <person name="Gao Q."/>
            <person name="Li Y."/>
            <person name="Deng W."/>
            <person name="Jiang X."/>
            <person name="Wang W."/>
            <person name="Chen Q."/>
            <person name="Zhang S."/>
            <person name="Li H."/>
            <person name="Wu J."/>
            <person name="Wang P."/>
            <person name="Li P."/>
            <person name="Shi C."/>
            <person name="Zheng F."/>
            <person name="Jian J."/>
            <person name="Huang B."/>
            <person name="Shan D."/>
            <person name="Shi M."/>
            <person name="Fang C."/>
            <person name="Yue Y."/>
            <person name="Li F."/>
            <person name="Li D."/>
            <person name="Wei S."/>
            <person name="Han B."/>
            <person name="Jiang C."/>
            <person name="Yin Y."/>
            <person name="Xia T."/>
            <person name="Zhang Z."/>
            <person name="Bennetzen J.L."/>
            <person name="Zhao S."/>
            <person name="Wan X."/>
        </authorList>
    </citation>
    <scope>NUCLEOTIDE SEQUENCE [LARGE SCALE GENOMIC DNA]</scope>
    <source>
        <strain evidence="6">cv. Shuchazao</strain>
        <tissue evidence="5">Leaf</tissue>
    </source>
</reference>
<dbReference type="InterPro" id="IPR010402">
    <property type="entry name" value="CCT_domain"/>
</dbReference>
<dbReference type="InterPro" id="IPR045281">
    <property type="entry name" value="CONSTANS-like"/>
</dbReference>
<comment type="caution">
    <text evidence="5">The sequence shown here is derived from an EMBL/GenBank/DDBJ whole genome shotgun (WGS) entry which is preliminary data.</text>
</comment>
<dbReference type="GO" id="GO:0005634">
    <property type="term" value="C:nucleus"/>
    <property type="evidence" value="ECO:0007669"/>
    <property type="project" value="UniProtKB-SubCell"/>
</dbReference>